<reference evidence="3 4" key="1">
    <citation type="submission" date="2015-11" db="EMBL/GenBank/DDBJ databases">
        <title>Draft genome sequences of new species of the genus Lactobacillus isolated from orchardgrass silage.</title>
        <authorList>
            <person name="Tohno M."/>
            <person name="Tanizawa Y."/>
            <person name="Arita M."/>
        </authorList>
    </citation>
    <scope>NUCLEOTIDE SEQUENCE [LARGE SCALE GENOMIC DNA]</scope>
    <source>
        <strain evidence="3 4">IWT140</strain>
    </source>
</reference>
<feature type="region of interest" description="Disordered" evidence="1">
    <location>
        <begin position="173"/>
        <end position="220"/>
    </location>
</feature>
<dbReference type="AlphaFoldDB" id="A0A1Z5INW8"/>
<evidence type="ECO:0000313" key="4">
    <source>
        <dbReference type="Proteomes" id="UP000198430"/>
    </source>
</evidence>
<feature type="chain" id="PRO_5012170518" description="Surface layer protein A domain-containing protein" evidence="2">
    <location>
        <begin position="29"/>
        <end position="362"/>
    </location>
</feature>
<evidence type="ECO:0000256" key="1">
    <source>
        <dbReference type="SAM" id="MobiDB-lite"/>
    </source>
</evidence>
<sequence>MNFLGKTAILGLSVTCLGAVSSVQTAQASTKVQYKNLKATQYTVVKGSKGYMYKDATLKHKLHSVKSYSKEKFIVSKEAIVKKANGKKTVYYRIKSGKVSGWIWHGYLAKVSVKKSRTTQNTDLQQQIADLQKQISNLKNQVSSSTSTMATSTTSTNDSAQIANLQNQINSLKSSENASGSTNTSNTKDNATSNAGDTGATHPDDVDKEATTDPVFNGAPTEYYLDSTDKIYLYPDSQAKKYPTLIQNNGDWSTDKDSTLKSLPVYAKNEKSNDANMLPVKYNGQKGYVDADVFTTIPVNELFYKLGDKPDFAGYGNMAPTDVKISNPLADHAIWTQYSKDAKYGNTIRWNYNAITKAWTKD</sequence>
<organism evidence="3 4">
    <name type="scientific">Secundilactobacillus pentosiphilus</name>
    <dbReference type="NCBI Taxonomy" id="1714682"/>
    <lineage>
        <taxon>Bacteria</taxon>
        <taxon>Bacillati</taxon>
        <taxon>Bacillota</taxon>
        <taxon>Bacilli</taxon>
        <taxon>Lactobacillales</taxon>
        <taxon>Lactobacillaceae</taxon>
        <taxon>Secundilactobacillus</taxon>
    </lineage>
</organism>
<keyword evidence="2" id="KW-0732">Signal</keyword>
<dbReference type="RefSeq" id="WP_089088423.1">
    <property type="nucleotide sequence ID" value="NZ_BCMH01000006.1"/>
</dbReference>
<dbReference type="EMBL" id="BCMH01000006">
    <property type="protein sequence ID" value="GAX03449.1"/>
    <property type="molecule type" value="Genomic_DNA"/>
</dbReference>
<keyword evidence="4" id="KW-1185">Reference proteome</keyword>
<feature type="compositionally biased region" description="Low complexity" evidence="1">
    <location>
        <begin position="143"/>
        <end position="156"/>
    </location>
</feature>
<feature type="compositionally biased region" description="Polar residues" evidence="1">
    <location>
        <begin position="173"/>
        <end position="196"/>
    </location>
</feature>
<gene>
    <name evidence="3" type="ORF">IWT140_01052</name>
</gene>
<dbReference type="Pfam" id="PF14282">
    <property type="entry name" value="FlxA"/>
    <property type="match status" value="1"/>
</dbReference>
<comment type="caution">
    <text evidence="3">The sequence shown here is derived from an EMBL/GenBank/DDBJ whole genome shotgun (WGS) entry which is preliminary data.</text>
</comment>
<proteinExistence type="predicted"/>
<feature type="compositionally biased region" description="Basic and acidic residues" evidence="1">
    <location>
        <begin position="202"/>
        <end position="211"/>
    </location>
</feature>
<name>A0A1Z5INW8_9LACO</name>
<accession>A0A1Z5INW8</accession>
<protein>
    <recommendedName>
        <fullName evidence="5">Surface layer protein A domain-containing protein</fullName>
    </recommendedName>
</protein>
<evidence type="ECO:0008006" key="5">
    <source>
        <dbReference type="Google" id="ProtNLM"/>
    </source>
</evidence>
<feature type="signal peptide" evidence="2">
    <location>
        <begin position="1"/>
        <end position="28"/>
    </location>
</feature>
<evidence type="ECO:0000256" key="2">
    <source>
        <dbReference type="SAM" id="SignalP"/>
    </source>
</evidence>
<feature type="region of interest" description="Disordered" evidence="1">
    <location>
        <begin position="140"/>
        <end position="160"/>
    </location>
</feature>
<dbReference type="InterPro" id="IPR025577">
    <property type="entry name" value="FlxA"/>
</dbReference>
<dbReference type="Proteomes" id="UP000198430">
    <property type="component" value="Unassembled WGS sequence"/>
</dbReference>
<evidence type="ECO:0000313" key="3">
    <source>
        <dbReference type="EMBL" id="GAX03449.1"/>
    </source>
</evidence>